<protein>
    <recommendedName>
        <fullName evidence="4">Chorismate dehydratase</fullName>
        <ecNumber evidence="4">4.2.1.151</ecNumber>
    </recommendedName>
    <alternativeName>
        <fullName evidence="4">Menaquinone biosynthetic enzyme MqnA</fullName>
    </alternativeName>
</protein>
<dbReference type="PANTHER" id="PTHR37690:SF1">
    <property type="entry name" value="CHORISMATE DEHYDRATASE"/>
    <property type="match status" value="1"/>
</dbReference>
<comment type="pathway">
    <text evidence="1 4">Quinol/quinone metabolism; menaquinone biosynthesis.</text>
</comment>
<keyword evidence="3 4" id="KW-0456">Lyase</keyword>
<reference evidence="5 6" key="1">
    <citation type="submission" date="2021-04" db="EMBL/GenBank/DDBJ databases">
        <title>Molecular and phenotypic characterization and identification of bacterial isolates recovered from the Anatolian ground squirrels (Spermophilus xanthoprymnus) and which have the potential to form a new species in the Campylobacter genus.</title>
        <authorList>
            <person name="Aydin F."/>
            <person name="Abay S."/>
            <person name="Kayman T."/>
            <person name="Karakaya E."/>
            <person name="Mustak H.K."/>
            <person name="Mustak I.B."/>
            <person name="Bilgin N."/>
            <person name="Duzler A."/>
            <person name="Sahin O."/>
            <person name="Guran O."/>
            <person name="Saticioglu I.B."/>
        </authorList>
    </citation>
    <scope>NUCLEOTIDE SEQUENCE [LARGE SCALE GENOMIC DNA]</scope>
    <source>
        <strain evidence="6">faydin-G24</strain>
    </source>
</reference>
<organism evidence="5 6">
    <name type="scientific">Campylobacter anatolicus</name>
    <dbReference type="NCBI Taxonomy" id="2829105"/>
    <lineage>
        <taxon>Bacteria</taxon>
        <taxon>Pseudomonadati</taxon>
        <taxon>Campylobacterota</taxon>
        <taxon>Epsilonproteobacteria</taxon>
        <taxon>Campylobacterales</taxon>
        <taxon>Campylobacteraceae</taxon>
        <taxon>Campylobacter</taxon>
    </lineage>
</organism>
<name>A0ABS5HGN6_9BACT</name>
<dbReference type="SUPFAM" id="SSF53850">
    <property type="entry name" value="Periplasmic binding protein-like II"/>
    <property type="match status" value="1"/>
</dbReference>
<gene>
    <name evidence="4" type="primary">mqnA</name>
    <name evidence="5" type="ORF">KDD93_01580</name>
</gene>
<evidence type="ECO:0000256" key="1">
    <source>
        <dbReference type="ARBA" id="ARBA00004863"/>
    </source>
</evidence>
<evidence type="ECO:0000313" key="5">
    <source>
        <dbReference type="EMBL" id="MBR8463262.1"/>
    </source>
</evidence>
<evidence type="ECO:0000256" key="4">
    <source>
        <dbReference type="HAMAP-Rule" id="MF_00995"/>
    </source>
</evidence>
<dbReference type="InterPro" id="IPR030868">
    <property type="entry name" value="MqnA"/>
</dbReference>
<dbReference type="RefSeq" id="WP_212141463.1">
    <property type="nucleotide sequence ID" value="NZ_JAGSSW010000001.1"/>
</dbReference>
<sequence>MLFGKIDYLNLLPFHIFLKRSALLSYVKKSIEHNKGVPSHLNKMLLKSRIDAAVISSVESRHKVYKKLDFGIVAKGDVKSVLVRKSSETKLDSASATSNMLSKILGLKGEVIIGDRALKAYVDEGGDKFYDMGQLWHKRTNLPFVFARFCYRKNAKIYKKLSHSFLRQNVKIPSYILNEYAKTRDISPNNIKWYLKFISYKIRTKEKKALFMFLNRARALNFKP</sequence>
<comment type="catalytic activity">
    <reaction evidence="4">
        <text>chorismate = 3-[(1-carboxyvinyl)-oxy]benzoate + H2O</text>
        <dbReference type="Rhea" id="RHEA:40051"/>
        <dbReference type="ChEBI" id="CHEBI:15377"/>
        <dbReference type="ChEBI" id="CHEBI:29748"/>
        <dbReference type="ChEBI" id="CHEBI:76981"/>
        <dbReference type="EC" id="4.2.1.151"/>
    </reaction>
</comment>
<dbReference type="Proteomes" id="UP000682951">
    <property type="component" value="Unassembled WGS sequence"/>
</dbReference>
<keyword evidence="6" id="KW-1185">Reference proteome</keyword>
<dbReference type="Gene3D" id="3.40.190.10">
    <property type="entry name" value="Periplasmic binding protein-like II"/>
    <property type="match status" value="2"/>
</dbReference>
<dbReference type="PANTHER" id="PTHR37690">
    <property type="entry name" value="CHORISMATE DEHYDRATASE"/>
    <property type="match status" value="1"/>
</dbReference>
<accession>A0ABS5HGN6</accession>
<evidence type="ECO:0000313" key="6">
    <source>
        <dbReference type="Proteomes" id="UP000682951"/>
    </source>
</evidence>
<dbReference type="EMBL" id="JAGSSW010000001">
    <property type="protein sequence ID" value="MBR8463262.1"/>
    <property type="molecule type" value="Genomic_DNA"/>
</dbReference>
<keyword evidence="2 4" id="KW-0474">Menaquinone biosynthesis</keyword>
<dbReference type="HAMAP" id="MF_00995">
    <property type="entry name" value="MqnA"/>
    <property type="match status" value="1"/>
</dbReference>
<dbReference type="Pfam" id="PF02621">
    <property type="entry name" value="VitK2_biosynth"/>
    <property type="match status" value="2"/>
</dbReference>
<dbReference type="EC" id="4.2.1.151" evidence="4"/>
<evidence type="ECO:0000256" key="3">
    <source>
        <dbReference type="ARBA" id="ARBA00023239"/>
    </source>
</evidence>
<proteinExistence type="inferred from homology"/>
<dbReference type="InterPro" id="IPR003773">
    <property type="entry name" value="Menaquinone_biosynth"/>
</dbReference>
<comment type="similarity">
    <text evidence="4">Belongs to the MqnA/MqnD family. MqnA subfamily.</text>
</comment>
<comment type="function">
    <text evidence="4">Catalyzes the dehydration of chorismate into 3-[(1-carboxyvinyl)oxy]benzoate, a step in the biosynthesis of menaquinone (MK, vitamin K2).</text>
</comment>
<comment type="caution">
    <text evidence="5">The sequence shown here is derived from an EMBL/GenBank/DDBJ whole genome shotgun (WGS) entry which is preliminary data.</text>
</comment>
<evidence type="ECO:0000256" key="2">
    <source>
        <dbReference type="ARBA" id="ARBA00022428"/>
    </source>
</evidence>